<name>A0AAD8E908_DIPPU</name>
<protein>
    <submittedName>
        <fullName evidence="2">Uncharacterized protein</fullName>
    </submittedName>
</protein>
<sequence length="57" mass="6687">SRYLNNPNILITKINTHSAKYSMQYLSVTLPFFSDVIIKYVMCYINISRHLYQGKKG</sequence>
<keyword evidence="1" id="KW-1133">Transmembrane helix</keyword>
<evidence type="ECO:0000313" key="3">
    <source>
        <dbReference type="Proteomes" id="UP001233999"/>
    </source>
</evidence>
<evidence type="ECO:0000313" key="2">
    <source>
        <dbReference type="EMBL" id="KAJ9581351.1"/>
    </source>
</evidence>
<dbReference type="AlphaFoldDB" id="A0AAD8E908"/>
<keyword evidence="1" id="KW-0812">Transmembrane</keyword>
<gene>
    <name evidence="2" type="ORF">L9F63_023468</name>
</gene>
<comment type="caution">
    <text evidence="2">The sequence shown here is derived from an EMBL/GenBank/DDBJ whole genome shotgun (WGS) entry which is preliminary data.</text>
</comment>
<feature type="non-terminal residue" evidence="2">
    <location>
        <position position="1"/>
    </location>
</feature>
<feature type="transmembrane region" description="Helical" evidence="1">
    <location>
        <begin position="25"/>
        <end position="47"/>
    </location>
</feature>
<proteinExistence type="predicted"/>
<organism evidence="2 3">
    <name type="scientific">Diploptera punctata</name>
    <name type="common">Pacific beetle cockroach</name>
    <dbReference type="NCBI Taxonomy" id="6984"/>
    <lineage>
        <taxon>Eukaryota</taxon>
        <taxon>Metazoa</taxon>
        <taxon>Ecdysozoa</taxon>
        <taxon>Arthropoda</taxon>
        <taxon>Hexapoda</taxon>
        <taxon>Insecta</taxon>
        <taxon>Pterygota</taxon>
        <taxon>Neoptera</taxon>
        <taxon>Polyneoptera</taxon>
        <taxon>Dictyoptera</taxon>
        <taxon>Blattodea</taxon>
        <taxon>Blaberoidea</taxon>
        <taxon>Blaberidae</taxon>
        <taxon>Diplopterinae</taxon>
        <taxon>Diploptera</taxon>
    </lineage>
</organism>
<accession>A0AAD8E908</accession>
<keyword evidence="1" id="KW-0472">Membrane</keyword>
<reference evidence="2" key="1">
    <citation type="journal article" date="2023" name="IScience">
        <title>Live-bearing cockroach genome reveals convergent evolutionary mechanisms linked to viviparity in insects and beyond.</title>
        <authorList>
            <person name="Fouks B."/>
            <person name="Harrison M.C."/>
            <person name="Mikhailova A.A."/>
            <person name="Marchal E."/>
            <person name="English S."/>
            <person name="Carruthers M."/>
            <person name="Jennings E.C."/>
            <person name="Chiamaka E.L."/>
            <person name="Frigard R.A."/>
            <person name="Pippel M."/>
            <person name="Attardo G.M."/>
            <person name="Benoit J.B."/>
            <person name="Bornberg-Bauer E."/>
            <person name="Tobe S.S."/>
        </authorList>
    </citation>
    <scope>NUCLEOTIDE SEQUENCE</scope>
    <source>
        <strain evidence="2">Stay&amp;Tobe</strain>
    </source>
</reference>
<keyword evidence="3" id="KW-1185">Reference proteome</keyword>
<evidence type="ECO:0000256" key="1">
    <source>
        <dbReference type="SAM" id="Phobius"/>
    </source>
</evidence>
<reference evidence="2" key="2">
    <citation type="submission" date="2023-05" db="EMBL/GenBank/DDBJ databases">
        <authorList>
            <person name="Fouks B."/>
        </authorList>
    </citation>
    <scope>NUCLEOTIDE SEQUENCE</scope>
    <source>
        <strain evidence="2">Stay&amp;Tobe</strain>
        <tissue evidence="2">Testes</tissue>
    </source>
</reference>
<feature type="non-terminal residue" evidence="2">
    <location>
        <position position="57"/>
    </location>
</feature>
<dbReference type="EMBL" id="JASPKZ010007942">
    <property type="protein sequence ID" value="KAJ9581351.1"/>
    <property type="molecule type" value="Genomic_DNA"/>
</dbReference>
<dbReference type="Proteomes" id="UP001233999">
    <property type="component" value="Unassembled WGS sequence"/>
</dbReference>